<dbReference type="EMBL" id="JBHSOZ010000005">
    <property type="protein sequence ID" value="MFC5713376.1"/>
    <property type="molecule type" value="Genomic_DNA"/>
</dbReference>
<dbReference type="InterPro" id="IPR006439">
    <property type="entry name" value="HAD-SF_hydro_IA"/>
</dbReference>
<protein>
    <submittedName>
        <fullName evidence="1">HAD family hydrolase</fullName>
        <ecNumber evidence="1">3.1.3.-</ecNumber>
    </submittedName>
</protein>
<dbReference type="SUPFAM" id="SSF56784">
    <property type="entry name" value="HAD-like"/>
    <property type="match status" value="1"/>
</dbReference>
<gene>
    <name evidence="1" type="ORF">ACFPU1_11315</name>
</gene>
<dbReference type="Pfam" id="PF00702">
    <property type="entry name" value="Hydrolase"/>
    <property type="match status" value="1"/>
</dbReference>
<keyword evidence="1" id="KW-0378">Hydrolase</keyword>
<dbReference type="PRINTS" id="PR00413">
    <property type="entry name" value="HADHALOGNASE"/>
</dbReference>
<dbReference type="GO" id="GO:0016787">
    <property type="term" value="F:hydrolase activity"/>
    <property type="evidence" value="ECO:0007669"/>
    <property type="project" value="UniProtKB-KW"/>
</dbReference>
<keyword evidence="2" id="KW-1185">Reference proteome</keyword>
<dbReference type="Proteomes" id="UP001596142">
    <property type="component" value="Unassembled WGS sequence"/>
</dbReference>
<organism evidence="1 2">
    <name type="scientific">Thalassorhabdus alkalitolerans</name>
    <dbReference type="NCBI Taxonomy" id="2282697"/>
    <lineage>
        <taxon>Bacteria</taxon>
        <taxon>Bacillati</taxon>
        <taxon>Bacillota</taxon>
        <taxon>Bacilli</taxon>
        <taxon>Bacillales</taxon>
        <taxon>Bacillaceae</taxon>
        <taxon>Thalassorhabdus</taxon>
    </lineage>
</organism>
<dbReference type="InterPro" id="IPR023214">
    <property type="entry name" value="HAD_sf"/>
</dbReference>
<dbReference type="EC" id="3.1.3.-" evidence="1"/>
<evidence type="ECO:0000313" key="2">
    <source>
        <dbReference type="Proteomes" id="UP001596142"/>
    </source>
</evidence>
<proteinExistence type="predicted"/>
<dbReference type="PANTHER" id="PTHR47478:SF1">
    <property type="entry name" value="PYRIMIDINE 5'-NUCLEOTIDASE YJJG"/>
    <property type="match status" value="1"/>
</dbReference>
<dbReference type="NCBIfam" id="TIGR01549">
    <property type="entry name" value="HAD-SF-IA-v1"/>
    <property type="match status" value="1"/>
</dbReference>
<dbReference type="Gene3D" id="1.10.150.240">
    <property type="entry name" value="Putative phosphatase, domain 2"/>
    <property type="match status" value="1"/>
</dbReference>
<dbReference type="InterPro" id="IPR036412">
    <property type="entry name" value="HAD-like_sf"/>
</dbReference>
<dbReference type="InterPro" id="IPR023198">
    <property type="entry name" value="PGP-like_dom2"/>
</dbReference>
<dbReference type="RefSeq" id="WP_054635442.1">
    <property type="nucleotide sequence ID" value="NZ_JBHSOZ010000005.1"/>
</dbReference>
<comment type="caution">
    <text evidence="1">The sequence shown here is derived from an EMBL/GenBank/DDBJ whole genome shotgun (WGS) entry which is preliminary data.</text>
</comment>
<accession>A0ABW0YNP1</accession>
<evidence type="ECO:0000313" key="1">
    <source>
        <dbReference type="EMBL" id="MFC5713376.1"/>
    </source>
</evidence>
<reference evidence="2" key="1">
    <citation type="journal article" date="2019" name="Int. J. Syst. Evol. Microbiol.">
        <title>The Global Catalogue of Microorganisms (GCM) 10K type strain sequencing project: providing services to taxonomists for standard genome sequencing and annotation.</title>
        <authorList>
            <consortium name="The Broad Institute Genomics Platform"/>
            <consortium name="The Broad Institute Genome Sequencing Center for Infectious Disease"/>
            <person name="Wu L."/>
            <person name="Ma J."/>
        </authorList>
    </citation>
    <scope>NUCLEOTIDE SEQUENCE [LARGE SCALE GENOMIC DNA]</scope>
    <source>
        <strain evidence="2">CECT 7184</strain>
    </source>
</reference>
<dbReference type="SFLD" id="SFLDG01129">
    <property type="entry name" value="C1.5:_HAD__Beta-PGM__Phosphata"/>
    <property type="match status" value="1"/>
</dbReference>
<sequence length="251" mass="29234">MHWNIICFDLDNTLFSHEQAFEKAISFCFDEKFEELKSESSSVPYIKTDQWFYFFKKHSDEFWEDLEEERLTLEEYRKKRYEETMRIFGLPIKENDASRFQARYQQVVGNFSTPFEGLYDFLNTLKKENVKLGIITNGGIETQQKKVDNLGLESYIPKEHIIISEEAQVEKPDKAIFDLALKKMGEKNLSPLFIGDSWSLDVAGAIDAGWDAIFLNTRGEEPLTSHHPILECKTLKETAGFIYERLGLKEG</sequence>
<dbReference type="InterPro" id="IPR052550">
    <property type="entry name" value="Pyrimidine_5'-ntase_YjjG"/>
</dbReference>
<dbReference type="SFLD" id="SFLDS00003">
    <property type="entry name" value="Haloacid_Dehalogenase"/>
    <property type="match status" value="1"/>
</dbReference>
<dbReference type="PANTHER" id="PTHR47478">
    <property type="match status" value="1"/>
</dbReference>
<name>A0ABW0YNP1_9BACI</name>
<dbReference type="Gene3D" id="3.40.50.1000">
    <property type="entry name" value="HAD superfamily/HAD-like"/>
    <property type="match status" value="1"/>
</dbReference>